<protein>
    <submittedName>
        <fullName evidence="1">Uncharacterized protein</fullName>
    </submittedName>
</protein>
<dbReference type="EMBL" id="GBRH01204793">
    <property type="protein sequence ID" value="JAD93102.1"/>
    <property type="molecule type" value="Transcribed_RNA"/>
</dbReference>
<proteinExistence type="predicted"/>
<organism evidence="1">
    <name type="scientific">Arundo donax</name>
    <name type="common">Giant reed</name>
    <name type="synonym">Donax arundinaceus</name>
    <dbReference type="NCBI Taxonomy" id="35708"/>
    <lineage>
        <taxon>Eukaryota</taxon>
        <taxon>Viridiplantae</taxon>
        <taxon>Streptophyta</taxon>
        <taxon>Embryophyta</taxon>
        <taxon>Tracheophyta</taxon>
        <taxon>Spermatophyta</taxon>
        <taxon>Magnoliopsida</taxon>
        <taxon>Liliopsida</taxon>
        <taxon>Poales</taxon>
        <taxon>Poaceae</taxon>
        <taxon>PACMAD clade</taxon>
        <taxon>Arundinoideae</taxon>
        <taxon>Arundineae</taxon>
        <taxon>Arundo</taxon>
    </lineage>
</organism>
<sequence>MHCACQMHNDIP</sequence>
<name>A0A0A9EAW6_ARUDO</name>
<reference evidence="1" key="2">
    <citation type="journal article" date="2015" name="Data Brief">
        <title>Shoot transcriptome of the giant reed, Arundo donax.</title>
        <authorList>
            <person name="Barrero R.A."/>
            <person name="Guerrero F.D."/>
            <person name="Moolhuijzen P."/>
            <person name="Goolsby J.A."/>
            <person name="Tidwell J."/>
            <person name="Bellgard S.E."/>
            <person name="Bellgard M.I."/>
        </authorList>
    </citation>
    <scope>NUCLEOTIDE SEQUENCE</scope>
    <source>
        <tissue evidence="1">Shoot tissue taken approximately 20 cm above the soil surface</tissue>
    </source>
</reference>
<reference evidence="1" key="1">
    <citation type="submission" date="2014-09" db="EMBL/GenBank/DDBJ databases">
        <authorList>
            <person name="Magalhaes I.L.F."/>
            <person name="Oliveira U."/>
            <person name="Santos F.R."/>
            <person name="Vidigal T.H.D.A."/>
            <person name="Brescovit A.D."/>
            <person name="Santos A.J."/>
        </authorList>
    </citation>
    <scope>NUCLEOTIDE SEQUENCE</scope>
    <source>
        <tissue evidence="1">Shoot tissue taken approximately 20 cm above the soil surface</tissue>
    </source>
</reference>
<accession>A0A0A9EAW6</accession>
<evidence type="ECO:0000313" key="1">
    <source>
        <dbReference type="EMBL" id="JAD93102.1"/>
    </source>
</evidence>